<feature type="compositionally biased region" description="Low complexity" evidence="1">
    <location>
        <begin position="1139"/>
        <end position="1148"/>
    </location>
</feature>
<dbReference type="Proteomes" id="UP000887572">
    <property type="component" value="Unplaced"/>
</dbReference>
<dbReference type="AlphaFoldDB" id="A0A914HH92"/>
<evidence type="ECO:0000313" key="3">
    <source>
        <dbReference type="WBParaSite" id="Gr19_v10_g16601.t1"/>
    </source>
</evidence>
<feature type="compositionally biased region" description="Basic residues" evidence="1">
    <location>
        <begin position="1023"/>
        <end position="1042"/>
    </location>
</feature>
<feature type="compositionally biased region" description="Polar residues" evidence="1">
    <location>
        <begin position="1122"/>
        <end position="1133"/>
    </location>
</feature>
<feature type="region of interest" description="Disordered" evidence="1">
    <location>
        <begin position="868"/>
        <end position="908"/>
    </location>
</feature>
<accession>A0A914HH92</accession>
<feature type="region of interest" description="Disordered" evidence="1">
    <location>
        <begin position="96"/>
        <end position="493"/>
    </location>
</feature>
<feature type="compositionally biased region" description="Low complexity" evidence="1">
    <location>
        <begin position="815"/>
        <end position="826"/>
    </location>
</feature>
<feature type="compositionally biased region" description="Acidic residues" evidence="1">
    <location>
        <begin position="307"/>
        <end position="332"/>
    </location>
</feature>
<feature type="compositionally biased region" description="Acidic residues" evidence="1">
    <location>
        <begin position="274"/>
        <end position="286"/>
    </location>
</feature>
<feature type="region of interest" description="Disordered" evidence="1">
    <location>
        <begin position="760"/>
        <end position="828"/>
    </location>
</feature>
<reference evidence="3" key="1">
    <citation type="submission" date="2022-11" db="UniProtKB">
        <authorList>
            <consortium name="WormBaseParasite"/>
        </authorList>
    </citation>
    <scope>IDENTIFICATION</scope>
</reference>
<feature type="compositionally biased region" description="Polar residues" evidence="1">
    <location>
        <begin position="951"/>
        <end position="963"/>
    </location>
</feature>
<evidence type="ECO:0000313" key="2">
    <source>
        <dbReference type="Proteomes" id="UP000887572"/>
    </source>
</evidence>
<feature type="compositionally biased region" description="Basic residues" evidence="1">
    <location>
        <begin position="469"/>
        <end position="480"/>
    </location>
</feature>
<feature type="compositionally biased region" description="Low complexity" evidence="1">
    <location>
        <begin position="868"/>
        <end position="883"/>
    </location>
</feature>
<organism evidence="2 3">
    <name type="scientific">Globodera rostochiensis</name>
    <name type="common">Golden nematode worm</name>
    <name type="synonym">Heterodera rostochiensis</name>
    <dbReference type="NCBI Taxonomy" id="31243"/>
    <lineage>
        <taxon>Eukaryota</taxon>
        <taxon>Metazoa</taxon>
        <taxon>Ecdysozoa</taxon>
        <taxon>Nematoda</taxon>
        <taxon>Chromadorea</taxon>
        <taxon>Rhabditida</taxon>
        <taxon>Tylenchina</taxon>
        <taxon>Tylenchomorpha</taxon>
        <taxon>Tylenchoidea</taxon>
        <taxon>Heteroderidae</taxon>
        <taxon>Heteroderinae</taxon>
        <taxon>Globodera</taxon>
    </lineage>
</organism>
<feature type="compositionally biased region" description="Low complexity" evidence="1">
    <location>
        <begin position="892"/>
        <end position="906"/>
    </location>
</feature>
<feature type="compositionally biased region" description="Basic and acidic residues" evidence="1">
    <location>
        <begin position="444"/>
        <end position="460"/>
    </location>
</feature>
<feature type="compositionally biased region" description="Basic and acidic residues" evidence="1">
    <location>
        <begin position="245"/>
        <end position="273"/>
    </location>
</feature>
<feature type="compositionally biased region" description="Polar residues" evidence="1">
    <location>
        <begin position="767"/>
        <end position="777"/>
    </location>
</feature>
<feature type="compositionally biased region" description="Acidic residues" evidence="1">
    <location>
        <begin position="186"/>
        <end position="200"/>
    </location>
</feature>
<proteinExistence type="predicted"/>
<feature type="compositionally biased region" description="Low complexity" evidence="1">
    <location>
        <begin position="939"/>
        <end position="950"/>
    </location>
</feature>
<feature type="compositionally biased region" description="Basic and acidic residues" evidence="1">
    <location>
        <begin position="201"/>
        <end position="229"/>
    </location>
</feature>
<feature type="compositionally biased region" description="Basic and acidic residues" evidence="1">
    <location>
        <begin position="287"/>
        <end position="306"/>
    </location>
</feature>
<evidence type="ECO:0000256" key="1">
    <source>
        <dbReference type="SAM" id="MobiDB-lite"/>
    </source>
</evidence>
<feature type="compositionally biased region" description="Basic and acidic residues" evidence="1">
    <location>
        <begin position="117"/>
        <end position="160"/>
    </location>
</feature>
<feature type="compositionally biased region" description="Basic and acidic residues" evidence="1">
    <location>
        <begin position="333"/>
        <end position="423"/>
    </location>
</feature>
<feature type="compositionally biased region" description="Low complexity" evidence="1">
    <location>
        <begin position="1000"/>
        <end position="1022"/>
    </location>
</feature>
<name>A0A914HH92_GLORO</name>
<protein>
    <submittedName>
        <fullName evidence="3">Uncharacterized protein</fullName>
    </submittedName>
</protein>
<feature type="compositionally biased region" description="Acidic residues" evidence="1">
    <location>
        <begin position="1103"/>
        <end position="1113"/>
    </location>
</feature>
<feature type="compositionally biased region" description="Basic and acidic residues" evidence="1">
    <location>
        <begin position="168"/>
        <end position="185"/>
    </location>
</feature>
<dbReference type="WBParaSite" id="Gr19_v10_g16601.t1">
    <property type="protein sequence ID" value="Gr19_v10_g16601.t1"/>
    <property type="gene ID" value="Gr19_v10_g16601"/>
</dbReference>
<keyword evidence="2" id="KW-1185">Reference proteome</keyword>
<sequence length="1164" mass="130933">MSVLHLQATQKTVVDIIYISLTIDNLIPWNIPGGQGRRLNVTEGSAQKHSRTKFTGAKGKKTNIFFRERLSGLEFEFTGSGCANPVLIPREFRSRRTLTPGPRKRNFKMDCDEETIDHEGTGKAELKQNDQEKKSKDEENDQKEKDKEEVDQEEKGMEEEGMKDEDDQEKKSKDEEDDQKEKDKEEVDQEEKGMEEEENVLEEKGMKEEDDQEKKSKDEEDDQKEKDKEEVDQEEKGMEEEENFLEEKGMKEEDDQEKKSKDEEDDQKEKDKEEVDQEEKGMEEEENFLRRKDMKEEDDQEKRSKDEEDDQKEEDREEVDQEEKGMEEEENFLGEKDMKGELDRDDKEKVDQEEKGLEGKKGDQKEKSKDEKENAQEQDGNKSKANEVPDEPPKTKKAALERLRNMHFAAKDPFKDKPLRDTAKYSLLSRTVRDRTPPPTLQRKNAEDERRRDRTRDESATKALSSASGRRRRSRSRPSRYRTDETNASASLIESRHMRGTMFFLQAEQKAAASSLSAQRSRIAQAGAKPLRERIDALLARPDHEVLTMNATEIRALILSGVELFRDQEHFLSGRKAQLIELDTMISQEKEAIEKISKELPNQFRPPPVDEILVQQQQRAAPLQQQQDQHIHQQFNGPLAAHNKQHHFVPPPFLSHQQKQLDFTVPPPSLNMQQPNESVNRMFFRFSTPTLPPFANQFLRPPPSLPKPLPQSSAKMTQFGHSPSLLFTKPPPTSISSDDFSKCISTVPIHNPIVSSNANFAKADSQGGPTPNQQQLSAAKHAAPISLASIPHMSRPPSFGTGHHLPPTANNRPEQQQQHQSLLSQSKTPTSIPQLMVSNALKGIHSVSSTSATQSHSTPSFMTHNVQQQHVVGQQQQQQQNFQQPPPLSYTHSHQQQKQPPQASQSMLSMKSGNVVVVVPQQSQQHHYQQRTLTPLKHTSASSTSIASSSPNQQGASTPSQQAPRPLMSLSIGPPQPQQTKQHSRQSSSSIGHGSGTLGGRQQQQLQFANDGSADGSAARGGKSIRGRLKMVRGAGTRKQHTGKSSDRRPVGGMGLATKEQHHAPRRRRYSSPSPSPWPAAANASRPLESSSSGSVKRLKIEEDFEESSEAQEAEQFSSSSVTRPLSSFTTEPPVTVQAADTTTGGTTDNALVVDEYAALPVSP</sequence>
<feature type="compositionally biased region" description="Acidic residues" evidence="1">
    <location>
        <begin position="230"/>
        <end position="244"/>
    </location>
</feature>
<feature type="region of interest" description="Disordered" evidence="1">
    <location>
        <begin position="922"/>
        <end position="1148"/>
    </location>
</feature>